<evidence type="ECO:0000256" key="6">
    <source>
        <dbReference type="ARBA" id="ARBA00022741"/>
    </source>
</evidence>
<evidence type="ECO:0000256" key="2">
    <source>
        <dbReference type="ARBA" id="ARBA00005417"/>
    </source>
</evidence>
<dbReference type="Pfam" id="PF00005">
    <property type="entry name" value="ABC_tran"/>
    <property type="match status" value="1"/>
</dbReference>
<keyword evidence="6" id="KW-0547">Nucleotide-binding</keyword>
<dbReference type="Gene3D" id="3.40.50.300">
    <property type="entry name" value="P-loop containing nucleotide triphosphate hydrolases"/>
    <property type="match status" value="1"/>
</dbReference>
<dbReference type="InterPro" id="IPR003593">
    <property type="entry name" value="AAA+_ATPase"/>
</dbReference>
<dbReference type="SMART" id="SM00382">
    <property type="entry name" value="AAA"/>
    <property type="match status" value="1"/>
</dbReference>
<evidence type="ECO:0000256" key="8">
    <source>
        <dbReference type="ARBA" id="ARBA00022967"/>
    </source>
</evidence>
<evidence type="ECO:0000256" key="4">
    <source>
        <dbReference type="ARBA" id="ARBA00022475"/>
    </source>
</evidence>
<dbReference type="InterPro" id="IPR003439">
    <property type="entry name" value="ABC_transporter-like_ATP-bd"/>
</dbReference>
<sequence>MKLLPSDSDIGSPKDSAQNMQDIVLSVNNLTIGYSSGQEVLRACRDVSFEVVSGETLGIVGESGSGKSSLLMALARLLPPNGEIVGGSVSLSGVGDLFELSSEQMRRVRGSTIGYVPQQPMSAFNPTMKVGRQVAEPLKIHNRLSYRESLPRVLQALNGMGLSDATRVANAFPHELSGGMLQRAMLAQATITNPRILLADEPTSALDVTVQRQIIELLKEVSLEHNLSTIIVSHDLEVVSRIADKILVMYGGRMEEHGPRDNVLQDPKHPYSHALLASRLTADQERKAPLPALTGFPLDLRGVDREAGCPFRSRCSRVIPICEVEFPRTTSGATEFACHNPMGSS</sequence>
<dbReference type="PROSITE" id="PS00211">
    <property type="entry name" value="ABC_TRANSPORTER_1"/>
    <property type="match status" value="1"/>
</dbReference>
<keyword evidence="8" id="KW-1278">Translocase</keyword>
<keyword evidence="9" id="KW-0472">Membrane</keyword>
<dbReference type="PANTHER" id="PTHR43297:SF14">
    <property type="entry name" value="ATPASE AAA-TYPE CORE DOMAIN-CONTAINING PROTEIN"/>
    <property type="match status" value="1"/>
</dbReference>
<dbReference type="PROSITE" id="PS50893">
    <property type="entry name" value="ABC_TRANSPORTER_2"/>
    <property type="match status" value="1"/>
</dbReference>
<evidence type="ECO:0000313" key="11">
    <source>
        <dbReference type="EMBL" id="TQO19825.1"/>
    </source>
</evidence>
<dbReference type="GO" id="GO:0015833">
    <property type="term" value="P:peptide transport"/>
    <property type="evidence" value="ECO:0007669"/>
    <property type="project" value="InterPro"/>
</dbReference>
<dbReference type="EMBL" id="VFRA01000001">
    <property type="protein sequence ID" value="TQO19825.1"/>
    <property type="molecule type" value="Genomic_DNA"/>
</dbReference>
<feature type="domain" description="ABC transporter" evidence="10">
    <location>
        <begin position="25"/>
        <end position="276"/>
    </location>
</feature>
<keyword evidence="7 11" id="KW-0067">ATP-binding</keyword>
<dbReference type="FunFam" id="3.40.50.300:FF:000016">
    <property type="entry name" value="Oligopeptide ABC transporter ATP-binding component"/>
    <property type="match status" value="1"/>
</dbReference>
<evidence type="ECO:0000256" key="9">
    <source>
        <dbReference type="ARBA" id="ARBA00023136"/>
    </source>
</evidence>
<keyword evidence="3" id="KW-0813">Transport</keyword>
<evidence type="ECO:0000313" key="12">
    <source>
        <dbReference type="Proteomes" id="UP000316560"/>
    </source>
</evidence>
<dbReference type="Pfam" id="PF08352">
    <property type="entry name" value="oligo_HPY"/>
    <property type="match status" value="1"/>
</dbReference>
<dbReference type="GO" id="GO:0005886">
    <property type="term" value="C:plasma membrane"/>
    <property type="evidence" value="ECO:0007669"/>
    <property type="project" value="UniProtKB-SubCell"/>
</dbReference>
<accession>A0A8H2PX37</accession>
<gene>
    <name evidence="11" type="ORF">FB472_1408</name>
</gene>
<evidence type="ECO:0000256" key="1">
    <source>
        <dbReference type="ARBA" id="ARBA00004202"/>
    </source>
</evidence>
<evidence type="ECO:0000256" key="7">
    <source>
        <dbReference type="ARBA" id="ARBA00022840"/>
    </source>
</evidence>
<comment type="subcellular location">
    <subcellularLocation>
        <location evidence="1">Cell membrane</location>
        <topology evidence="1">Peripheral membrane protein</topology>
    </subcellularLocation>
</comment>
<dbReference type="InterPro" id="IPR017871">
    <property type="entry name" value="ABC_transporter-like_CS"/>
</dbReference>
<dbReference type="NCBIfam" id="TIGR01727">
    <property type="entry name" value="oligo_HPY"/>
    <property type="match status" value="1"/>
</dbReference>
<dbReference type="GO" id="GO:0016887">
    <property type="term" value="F:ATP hydrolysis activity"/>
    <property type="evidence" value="ECO:0007669"/>
    <property type="project" value="InterPro"/>
</dbReference>
<dbReference type="GO" id="GO:0005524">
    <property type="term" value="F:ATP binding"/>
    <property type="evidence" value="ECO:0007669"/>
    <property type="project" value="UniProtKB-KW"/>
</dbReference>
<keyword evidence="12" id="KW-1185">Reference proteome</keyword>
<keyword evidence="5" id="KW-0997">Cell inner membrane</keyword>
<evidence type="ECO:0000259" key="10">
    <source>
        <dbReference type="PROSITE" id="PS50893"/>
    </source>
</evidence>
<dbReference type="InterPro" id="IPR027417">
    <property type="entry name" value="P-loop_NTPase"/>
</dbReference>
<evidence type="ECO:0000256" key="3">
    <source>
        <dbReference type="ARBA" id="ARBA00022448"/>
    </source>
</evidence>
<comment type="caution">
    <text evidence="11">The sequence shown here is derived from an EMBL/GenBank/DDBJ whole genome shotgun (WGS) entry which is preliminary data.</text>
</comment>
<proteinExistence type="inferred from homology"/>
<dbReference type="InterPro" id="IPR013563">
    <property type="entry name" value="Oligopep_ABC_C"/>
</dbReference>
<dbReference type="InterPro" id="IPR050388">
    <property type="entry name" value="ABC_Ni/Peptide_Import"/>
</dbReference>
<organism evidence="11 12">
    <name type="scientific">Rhodoglobus vestalii</name>
    <dbReference type="NCBI Taxonomy" id="193384"/>
    <lineage>
        <taxon>Bacteria</taxon>
        <taxon>Bacillati</taxon>
        <taxon>Actinomycetota</taxon>
        <taxon>Actinomycetes</taxon>
        <taxon>Micrococcales</taxon>
        <taxon>Microbacteriaceae</taxon>
        <taxon>Rhodoglobus</taxon>
    </lineage>
</organism>
<evidence type="ECO:0000256" key="5">
    <source>
        <dbReference type="ARBA" id="ARBA00022519"/>
    </source>
</evidence>
<dbReference type="Proteomes" id="UP000316560">
    <property type="component" value="Unassembled WGS sequence"/>
</dbReference>
<dbReference type="AlphaFoldDB" id="A0A8H2PX37"/>
<comment type="similarity">
    <text evidence="2">Belongs to the ABC transporter superfamily.</text>
</comment>
<reference evidence="11 12" key="1">
    <citation type="submission" date="2019-06" db="EMBL/GenBank/DDBJ databases">
        <title>Sequencing the genomes of 1000 actinobacteria strains.</title>
        <authorList>
            <person name="Klenk H.-P."/>
        </authorList>
    </citation>
    <scope>NUCLEOTIDE SEQUENCE [LARGE SCALE GENOMIC DNA]</scope>
    <source>
        <strain evidence="11 12">DSM 21947</strain>
    </source>
</reference>
<dbReference type="CDD" id="cd03257">
    <property type="entry name" value="ABC_NikE_OppD_transporters"/>
    <property type="match status" value="1"/>
</dbReference>
<dbReference type="PANTHER" id="PTHR43297">
    <property type="entry name" value="OLIGOPEPTIDE TRANSPORT ATP-BINDING PROTEIN APPD"/>
    <property type="match status" value="1"/>
</dbReference>
<protein>
    <submittedName>
        <fullName evidence="11">Oligopeptide transport system ATP-binding protein</fullName>
    </submittedName>
</protein>
<keyword evidence="4" id="KW-1003">Cell membrane</keyword>
<dbReference type="SUPFAM" id="SSF52540">
    <property type="entry name" value="P-loop containing nucleoside triphosphate hydrolases"/>
    <property type="match status" value="1"/>
</dbReference>
<dbReference type="OrthoDB" id="3677453at2"/>
<name>A0A8H2PX37_9MICO</name>